<evidence type="ECO:0000256" key="10">
    <source>
        <dbReference type="ARBA" id="ARBA00022801"/>
    </source>
</evidence>
<dbReference type="InterPro" id="IPR017853">
    <property type="entry name" value="GH"/>
</dbReference>
<dbReference type="RefSeq" id="XP_018737350.1">
    <property type="nucleotide sequence ID" value="XM_018879432.1"/>
</dbReference>
<gene>
    <name evidence="21" type="ORF">AWJ20_2486</name>
</gene>
<dbReference type="GeneID" id="30034402"/>
<evidence type="ECO:0000256" key="14">
    <source>
        <dbReference type="ARBA" id="ARBA00023316"/>
    </source>
</evidence>
<dbReference type="GO" id="GO:0005886">
    <property type="term" value="C:plasma membrane"/>
    <property type="evidence" value="ECO:0007669"/>
    <property type="project" value="UniProtKB-SubCell"/>
</dbReference>
<dbReference type="InterPro" id="IPR000490">
    <property type="entry name" value="Glyco_hydro_17"/>
</dbReference>
<evidence type="ECO:0000256" key="17">
    <source>
        <dbReference type="ARBA" id="ARBA00042373"/>
    </source>
</evidence>
<keyword evidence="6" id="KW-1003">Cell membrane</keyword>
<evidence type="ECO:0000256" key="4">
    <source>
        <dbReference type="ARBA" id="ARBA00008773"/>
    </source>
</evidence>
<dbReference type="GO" id="GO:0071555">
    <property type="term" value="P:cell wall organization"/>
    <property type="evidence" value="ECO:0007669"/>
    <property type="project" value="UniProtKB-KW"/>
</dbReference>
<proteinExistence type="inferred from homology"/>
<keyword evidence="15" id="KW-0624">Polysaccharide degradation</keyword>
<dbReference type="Gene3D" id="3.20.20.80">
    <property type="entry name" value="Glycosidases"/>
    <property type="match status" value="1"/>
</dbReference>
<organism evidence="21 22">
    <name type="scientific">Sugiyamaella lignohabitans</name>
    <dbReference type="NCBI Taxonomy" id="796027"/>
    <lineage>
        <taxon>Eukaryota</taxon>
        <taxon>Fungi</taxon>
        <taxon>Dikarya</taxon>
        <taxon>Ascomycota</taxon>
        <taxon>Saccharomycotina</taxon>
        <taxon>Dipodascomycetes</taxon>
        <taxon>Dipodascales</taxon>
        <taxon>Trichomonascaceae</taxon>
        <taxon>Sugiyamaella</taxon>
    </lineage>
</organism>
<dbReference type="PROSITE" id="PS00587">
    <property type="entry name" value="GLYCOSYL_HYDROL_F17"/>
    <property type="match status" value="1"/>
</dbReference>
<evidence type="ECO:0000256" key="13">
    <source>
        <dbReference type="ARBA" id="ARBA00023277"/>
    </source>
</evidence>
<keyword evidence="8" id="KW-0964">Secreted</keyword>
<evidence type="ECO:0000256" key="11">
    <source>
        <dbReference type="ARBA" id="ARBA00023136"/>
    </source>
</evidence>
<evidence type="ECO:0000256" key="20">
    <source>
        <dbReference type="RuleBase" id="RU004336"/>
    </source>
</evidence>
<dbReference type="InterPro" id="IPR050732">
    <property type="entry name" value="Beta-glucan_modifiers"/>
</dbReference>
<keyword evidence="20" id="KW-0326">Glycosidase</keyword>
<evidence type="ECO:0000256" key="2">
    <source>
        <dbReference type="ARBA" id="ARBA00004191"/>
    </source>
</evidence>
<dbReference type="Proteomes" id="UP000189580">
    <property type="component" value="Chromosome b"/>
</dbReference>
<dbReference type="GO" id="GO:0009986">
    <property type="term" value="C:cell surface"/>
    <property type="evidence" value="ECO:0007669"/>
    <property type="project" value="TreeGrafter"/>
</dbReference>
<dbReference type="AlphaFoldDB" id="A0A167F5X0"/>
<name>A0A167F5X0_9ASCO</name>
<comment type="function">
    <text evidence="16">Glucanases play a role in cell expansion during growth, in cell-cell fusion during mating, and in spore release during sporulation. This enzyme may be involved in beta-glucan degradation. Active on laminarin and lichenan.</text>
</comment>
<keyword evidence="7" id="KW-0134">Cell wall</keyword>
<dbReference type="Pfam" id="PF00332">
    <property type="entry name" value="Glyco_hydro_17"/>
    <property type="match status" value="1"/>
</dbReference>
<comment type="subcellular location">
    <subcellularLocation>
        <location evidence="3">Cell membrane</location>
        <topology evidence="3">Single-pass type II membrane protein</topology>
    </subcellularLocation>
    <subcellularLocation>
        <location evidence="2">Secreted</location>
        <location evidence="2">Cell wall</location>
    </subcellularLocation>
</comment>
<evidence type="ECO:0000256" key="3">
    <source>
        <dbReference type="ARBA" id="ARBA00004401"/>
    </source>
</evidence>
<dbReference type="PANTHER" id="PTHR16631:SF17">
    <property type="entry name" value="GLUCAN ENDO-1,3-BETA-GLUCOSIDASE BTGC"/>
    <property type="match status" value="1"/>
</dbReference>
<keyword evidence="11" id="KW-0472">Membrane</keyword>
<comment type="similarity">
    <text evidence="4 19">Belongs to the glycosyl hydrolase 17 family.</text>
</comment>
<evidence type="ECO:0000256" key="12">
    <source>
        <dbReference type="ARBA" id="ARBA00023180"/>
    </source>
</evidence>
<evidence type="ECO:0000256" key="7">
    <source>
        <dbReference type="ARBA" id="ARBA00022512"/>
    </source>
</evidence>
<keyword evidence="9" id="KW-0732">Signal</keyword>
<dbReference type="GO" id="GO:0005576">
    <property type="term" value="C:extracellular region"/>
    <property type="evidence" value="ECO:0007669"/>
    <property type="project" value="TreeGrafter"/>
</dbReference>
<dbReference type="KEGG" id="slb:AWJ20_2486"/>
<dbReference type="GO" id="GO:0000272">
    <property type="term" value="P:polysaccharide catabolic process"/>
    <property type="evidence" value="ECO:0007669"/>
    <property type="project" value="UniProtKB-KW"/>
</dbReference>
<dbReference type="EC" id="3.2.1.39" evidence="5"/>
<keyword evidence="10 20" id="KW-0378">Hydrolase</keyword>
<keyword evidence="22" id="KW-1185">Reference proteome</keyword>
<dbReference type="EMBL" id="CP014503">
    <property type="protein sequence ID" value="ANB14873.1"/>
    <property type="molecule type" value="Genomic_DNA"/>
</dbReference>
<dbReference type="OrthoDB" id="68336at2759"/>
<keyword evidence="13" id="KW-0119">Carbohydrate metabolism</keyword>
<keyword evidence="12" id="KW-0325">Glycoprotein</keyword>
<comment type="catalytic activity">
    <reaction evidence="1">
        <text>Hydrolysis of (1-&gt;3)-beta-D-glucosidic linkages in (1-&gt;3)-beta-D-glucans.</text>
        <dbReference type="EC" id="3.2.1.39"/>
    </reaction>
</comment>
<evidence type="ECO:0000313" key="22">
    <source>
        <dbReference type="Proteomes" id="UP000189580"/>
    </source>
</evidence>
<sequence length="173" mass="19903">MEMLVTYIEYVKAYLRKQGIKDIPVGTSEIGSKWTHDLAKHVDILAANIHPFFGGVNVQNSTKWTYDFLLRQVAGRISPANVMYIISEVGWPSGGGALHEAVAGEKEMQMFLDNWLCTNQDTDVGWYWYEAFDQPWKDKWNTESFQWESQWGLFTADRKLKNITIPLCSQNTS</sequence>
<evidence type="ECO:0000256" key="1">
    <source>
        <dbReference type="ARBA" id="ARBA00000382"/>
    </source>
</evidence>
<evidence type="ECO:0000313" key="21">
    <source>
        <dbReference type="EMBL" id="ANB14873.1"/>
    </source>
</evidence>
<evidence type="ECO:0000256" key="6">
    <source>
        <dbReference type="ARBA" id="ARBA00022475"/>
    </source>
</evidence>
<evidence type="ECO:0000256" key="5">
    <source>
        <dbReference type="ARBA" id="ARBA00012780"/>
    </source>
</evidence>
<evidence type="ECO:0000256" key="16">
    <source>
        <dbReference type="ARBA" id="ARBA00037649"/>
    </source>
</evidence>
<dbReference type="GO" id="GO:0009277">
    <property type="term" value="C:fungal-type cell wall"/>
    <property type="evidence" value="ECO:0007669"/>
    <property type="project" value="TreeGrafter"/>
</dbReference>
<reference evidence="21 22" key="1">
    <citation type="submission" date="2016-02" db="EMBL/GenBank/DDBJ databases">
        <title>Complete genome sequence and transcriptome regulation of the pentose utilising yeast Sugiyamaella lignohabitans.</title>
        <authorList>
            <person name="Bellasio M."/>
            <person name="Peymann A."/>
            <person name="Valli M."/>
            <person name="Sipitzky M."/>
            <person name="Graf A."/>
            <person name="Sauer M."/>
            <person name="Marx H."/>
            <person name="Mattanovich D."/>
        </authorList>
    </citation>
    <scope>NUCLEOTIDE SEQUENCE [LARGE SCALE GENOMIC DNA]</scope>
    <source>
        <strain evidence="21 22">CBS 10342</strain>
    </source>
</reference>
<dbReference type="PANTHER" id="PTHR16631">
    <property type="entry name" value="GLUCAN 1,3-BETA-GLUCOSIDASE"/>
    <property type="match status" value="1"/>
</dbReference>
<accession>A0A167F5X0</accession>
<evidence type="ECO:0000256" key="15">
    <source>
        <dbReference type="ARBA" id="ARBA00023326"/>
    </source>
</evidence>
<dbReference type="SUPFAM" id="SSF51445">
    <property type="entry name" value="(Trans)glycosidases"/>
    <property type="match status" value="1"/>
</dbReference>
<keyword evidence="14" id="KW-0961">Cell wall biogenesis/degradation</keyword>
<evidence type="ECO:0000256" key="18">
    <source>
        <dbReference type="ARBA" id="ARBA00043078"/>
    </source>
</evidence>
<protein>
    <recommendedName>
        <fullName evidence="5">glucan endo-1,3-beta-D-glucosidase</fullName>
        <ecNumber evidence="5">3.2.1.39</ecNumber>
    </recommendedName>
    <alternativeName>
        <fullName evidence="18">Endo-1,3-beta-glucanase btgC</fullName>
    </alternativeName>
    <alternativeName>
        <fullName evidence="17">Laminarinase btgC</fullName>
    </alternativeName>
</protein>
<dbReference type="GO" id="GO:0042973">
    <property type="term" value="F:glucan endo-1,3-beta-D-glucosidase activity"/>
    <property type="evidence" value="ECO:0007669"/>
    <property type="project" value="UniProtKB-EC"/>
</dbReference>
<evidence type="ECO:0000256" key="8">
    <source>
        <dbReference type="ARBA" id="ARBA00022525"/>
    </source>
</evidence>
<evidence type="ECO:0000256" key="9">
    <source>
        <dbReference type="ARBA" id="ARBA00022729"/>
    </source>
</evidence>
<evidence type="ECO:0000256" key="19">
    <source>
        <dbReference type="RuleBase" id="RU004335"/>
    </source>
</evidence>